<name>A0A1G9ECX0_9PROT</name>
<evidence type="ECO:0000256" key="1">
    <source>
        <dbReference type="ARBA" id="ARBA00022729"/>
    </source>
</evidence>
<dbReference type="RefSeq" id="WP_091472278.1">
    <property type="nucleotide sequence ID" value="NZ_FNFX01000004.1"/>
</dbReference>
<dbReference type="SUPFAM" id="SSF53850">
    <property type="entry name" value="Periplasmic binding protein-like II"/>
    <property type="match status" value="1"/>
</dbReference>
<dbReference type="STRING" id="492660.SAMN05192566_2305"/>
<keyword evidence="4" id="KW-1185">Reference proteome</keyword>
<accession>A0A1G9ECX0</accession>
<organism evidence="3 4">
    <name type="scientific">Methylophilus rhizosphaerae</name>
    <dbReference type="NCBI Taxonomy" id="492660"/>
    <lineage>
        <taxon>Bacteria</taxon>
        <taxon>Pseudomonadati</taxon>
        <taxon>Pseudomonadota</taxon>
        <taxon>Betaproteobacteria</taxon>
        <taxon>Nitrosomonadales</taxon>
        <taxon>Methylophilaceae</taxon>
        <taxon>Methylophilus</taxon>
    </lineage>
</organism>
<proteinExistence type="predicted"/>
<evidence type="ECO:0000313" key="3">
    <source>
        <dbReference type="EMBL" id="SDK73885.1"/>
    </source>
</evidence>
<dbReference type="PANTHER" id="PTHR30006:SF24">
    <property type="entry name" value="SLL0237 PROTEIN"/>
    <property type="match status" value="1"/>
</dbReference>
<evidence type="ECO:0000313" key="4">
    <source>
        <dbReference type="Proteomes" id="UP000198629"/>
    </source>
</evidence>
<dbReference type="Proteomes" id="UP000198629">
    <property type="component" value="Unassembled WGS sequence"/>
</dbReference>
<dbReference type="Pfam" id="PF13343">
    <property type="entry name" value="SBP_bac_6"/>
    <property type="match status" value="1"/>
</dbReference>
<feature type="signal peptide" evidence="2">
    <location>
        <begin position="1"/>
        <end position="29"/>
    </location>
</feature>
<dbReference type="AlphaFoldDB" id="A0A1G9ECX0"/>
<dbReference type="Gene3D" id="3.40.190.10">
    <property type="entry name" value="Periplasmic binding protein-like II"/>
    <property type="match status" value="2"/>
</dbReference>
<protein>
    <submittedName>
        <fullName evidence="3">ABC-type Fe3+ transport system, substrate-binding protein</fullName>
    </submittedName>
</protein>
<reference evidence="4" key="1">
    <citation type="submission" date="2016-10" db="EMBL/GenBank/DDBJ databases">
        <authorList>
            <person name="Varghese N."/>
            <person name="Submissions S."/>
        </authorList>
    </citation>
    <scope>NUCLEOTIDE SEQUENCE [LARGE SCALE GENOMIC DNA]</scope>
    <source>
        <strain evidence="4">CBMB127</strain>
    </source>
</reference>
<evidence type="ECO:0000256" key="2">
    <source>
        <dbReference type="SAM" id="SignalP"/>
    </source>
</evidence>
<keyword evidence="1 2" id="KW-0732">Signal</keyword>
<dbReference type="EMBL" id="FNFX01000004">
    <property type="protein sequence ID" value="SDK73885.1"/>
    <property type="molecule type" value="Genomic_DNA"/>
</dbReference>
<gene>
    <name evidence="3" type="ORF">SAMN05192566_2305</name>
</gene>
<feature type="chain" id="PRO_5011432757" evidence="2">
    <location>
        <begin position="30"/>
        <end position="430"/>
    </location>
</feature>
<sequence length="430" mass="47545">MTSRHILASIFNKLLLGGGLLLASLATTAAEKVVVMTSYPQEMISQFETAFEAQFPQYRLEVLWKQSSDALTYLNQHPGEVDVYWTPSRQNFVQLAKQGALQKLDAAWIKSPTNLHGTLLNDPQGYYATTEIAGLGMVIAPVAFDNAKLAYPEDWQDLTQPALQGQVAFPLPARIGFASGLIDAMLRGKSWSEGWTMLTRMTLNAHFIENGSTFITDEVSAGRAMVGITMDFFAASAIAKGAALQYIYPPVVAYSPAHVALLKQAPHEEAARAFAQFTLSPVGQELLFTPDIRKLPVDPAVYAQRPAGYFNPYATPARPDEKVRDVTEQNILNAYFEATLVKHQALLQSLFVNLAFARHLNRDTANINALEQQLLQPLLPEQQLFTAENTVRFQSGLADDRKALIQQWSELAKARYQSVANTLQTILTSP</sequence>
<dbReference type="PANTHER" id="PTHR30006">
    <property type="entry name" value="THIAMINE-BINDING PERIPLASMIC PROTEIN-RELATED"/>
    <property type="match status" value="1"/>
</dbReference>
<dbReference type="OrthoDB" id="366726at2"/>